<organism evidence="1 2">
    <name type="scientific">Phlebia brevispora</name>
    <dbReference type="NCBI Taxonomy" id="194682"/>
    <lineage>
        <taxon>Eukaryota</taxon>
        <taxon>Fungi</taxon>
        <taxon>Dikarya</taxon>
        <taxon>Basidiomycota</taxon>
        <taxon>Agaricomycotina</taxon>
        <taxon>Agaricomycetes</taxon>
        <taxon>Polyporales</taxon>
        <taxon>Meruliaceae</taxon>
        <taxon>Phlebia</taxon>
    </lineage>
</organism>
<protein>
    <submittedName>
        <fullName evidence="1">Uncharacterized protein</fullName>
    </submittedName>
</protein>
<reference evidence="1" key="1">
    <citation type="submission" date="2022-07" db="EMBL/GenBank/DDBJ databases">
        <title>Genome Sequence of Phlebia brevispora.</title>
        <authorList>
            <person name="Buettner E."/>
        </authorList>
    </citation>
    <scope>NUCLEOTIDE SEQUENCE</scope>
    <source>
        <strain evidence="1">MPL23</strain>
    </source>
</reference>
<proteinExistence type="predicted"/>
<sequence>MDSPMDADEFLGFARVMFEHVLEGDEGDRGPILEYDFSGLYNLPWGTLAWKNPSMCLPQDFIDRTLSYLALIPTDGLHPERKEVKKNLGRCCLVSRIWRKLARPYLLQDIVWEFSGRASLRVDEVHAFRSFLERERDICSNIRKLQLKWVDNPPVHSSEAAGGDPVMEEDDSVEDYSCALLSGVVRHIPRLRVLQLSGFPGFPGPVHSTYPALTSLQIDGGVNMTLSDIVRVIGAFSSISHLELRNLNLKGRPDSSTPTIPSDIKSIPHDLGLKSIAMTDVRHHSRLLFSLAQSTSIRTLQSLDVGPISTYAATYLSDIFRVVGPNLRHFGFDLYSPTVNDMTVCTFRDHYAELTHIYALDLSPLTCLRSLQVGLLVLMGVARGGSAHHDTGRLPTINIHLLRSLFAVLPHTLETITFTTRLQTYLPWVNAVDIHIAMEQLEDVLVPPIHHLRTVTFIPKGAATMPSDGARSLYEADLKQCLAHALGRLNARGLLRFG</sequence>
<keyword evidence="2" id="KW-1185">Reference proteome</keyword>
<accession>A0ACC1T8Z2</accession>
<dbReference type="Proteomes" id="UP001148662">
    <property type="component" value="Unassembled WGS sequence"/>
</dbReference>
<name>A0ACC1T8Z2_9APHY</name>
<comment type="caution">
    <text evidence="1">The sequence shown here is derived from an EMBL/GenBank/DDBJ whole genome shotgun (WGS) entry which is preliminary data.</text>
</comment>
<gene>
    <name evidence="1" type="ORF">NM688_g2334</name>
</gene>
<evidence type="ECO:0000313" key="2">
    <source>
        <dbReference type="Proteomes" id="UP001148662"/>
    </source>
</evidence>
<evidence type="ECO:0000313" key="1">
    <source>
        <dbReference type="EMBL" id="KAJ3555891.1"/>
    </source>
</evidence>
<dbReference type="EMBL" id="JANHOG010000290">
    <property type="protein sequence ID" value="KAJ3555891.1"/>
    <property type="molecule type" value="Genomic_DNA"/>
</dbReference>